<name>A0A1M7YS34_9VIBR</name>
<dbReference type="RefSeq" id="WP_073580417.1">
    <property type="nucleotide sequence ID" value="NZ_AP024898.1"/>
</dbReference>
<feature type="chain" id="PRO_5012862112" description="Autoinducer 2-binding periplasmic protein LuxP" evidence="4">
    <location>
        <begin position="28"/>
        <end position="310"/>
    </location>
</feature>
<evidence type="ECO:0000259" key="5">
    <source>
        <dbReference type="Pfam" id="PF13407"/>
    </source>
</evidence>
<accession>A0A1M7YS34</accession>
<dbReference type="GO" id="GO:0030246">
    <property type="term" value="F:carbohydrate binding"/>
    <property type="evidence" value="ECO:0007669"/>
    <property type="project" value="TreeGrafter"/>
</dbReference>
<gene>
    <name evidence="6" type="primary">rbsB_1</name>
    <name evidence="6" type="ORF">VQ7734_01156</name>
</gene>
<dbReference type="InterPro" id="IPR028082">
    <property type="entry name" value="Peripla_BP_I"/>
</dbReference>
<comment type="similarity">
    <text evidence="2">Belongs to the bacterial solute-binding protein 2 family.</text>
</comment>
<feature type="signal peptide" evidence="4">
    <location>
        <begin position="1"/>
        <end position="27"/>
    </location>
</feature>
<dbReference type="Gene3D" id="3.40.50.2300">
    <property type="match status" value="2"/>
</dbReference>
<proteinExistence type="inferred from homology"/>
<dbReference type="PANTHER" id="PTHR30036">
    <property type="entry name" value="D-XYLOSE-BINDING PERIPLASMIC PROTEIN"/>
    <property type="match status" value="1"/>
</dbReference>
<dbReference type="STRING" id="1117707.VQ7734_01156"/>
<evidence type="ECO:0000256" key="4">
    <source>
        <dbReference type="SAM" id="SignalP"/>
    </source>
</evidence>
<sequence length="310" mass="33007">MHVFKQFIRSTTAIFMTLLMLTGYAQAERYIYVTHGQVGDSFWDVVKNGAETAAKELGVTLDYRSPAKFSGAEMAKMINEAAAGKPDGIVVSIPDADALGDAIQGAVAKGIPVISINSGEDFSSEFGAIMHIGQSEYAAAEKAGIFMKKEGVSKGVCVNQEPDNVGLTARCDGFIEGLEGEGEVLNVSTDPAQIESAVAAYLKSNPDVNGVLTLATLAAGPAQKAIMQANSKAKLATFDLSADVLQSISQGKILFALDQQQYLQGYMPLVILHNYNRAALLPSENVQTGPNMITQDKADAVISYTKQKMR</sequence>
<dbReference type="InterPro" id="IPR050555">
    <property type="entry name" value="Bact_Solute-Bind_Prot2"/>
</dbReference>
<dbReference type="Proteomes" id="UP000184600">
    <property type="component" value="Unassembled WGS sequence"/>
</dbReference>
<organism evidence="6 7">
    <name type="scientific">Vibrio quintilis</name>
    <dbReference type="NCBI Taxonomy" id="1117707"/>
    <lineage>
        <taxon>Bacteria</taxon>
        <taxon>Pseudomonadati</taxon>
        <taxon>Pseudomonadota</taxon>
        <taxon>Gammaproteobacteria</taxon>
        <taxon>Vibrionales</taxon>
        <taxon>Vibrionaceae</taxon>
        <taxon>Vibrio</taxon>
    </lineage>
</organism>
<keyword evidence="7" id="KW-1185">Reference proteome</keyword>
<comment type="subcellular location">
    <subcellularLocation>
        <location evidence="1">Periplasm</location>
    </subcellularLocation>
</comment>
<evidence type="ECO:0000313" key="6">
    <source>
        <dbReference type="EMBL" id="SHO55428.1"/>
    </source>
</evidence>
<evidence type="ECO:0000256" key="1">
    <source>
        <dbReference type="ARBA" id="ARBA00004418"/>
    </source>
</evidence>
<evidence type="ECO:0000256" key="2">
    <source>
        <dbReference type="ARBA" id="ARBA00007639"/>
    </source>
</evidence>
<dbReference type="CDD" id="cd06312">
    <property type="entry name" value="PBP1_ABC_sugar_binding-like"/>
    <property type="match status" value="1"/>
</dbReference>
<dbReference type="InterPro" id="IPR025997">
    <property type="entry name" value="SBP_2_dom"/>
</dbReference>
<dbReference type="Pfam" id="PF13407">
    <property type="entry name" value="Peripla_BP_4"/>
    <property type="match status" value="1"/>
</dbReference>
<evidence type="ECO:0000256" key="3">
    <source>
        <dbReference type="ARBA" id="ARBA00022181"/>
    </source>
</evidence>
<dbReference type="GO" id="GO:0055085">
    <property type="term" value="P:transmembrane transport"/>
    <property type="evidence" value="ECO:0007669"/>
    <property type="project" value="UniProtKB-ARBA"/>
</dbReference>
<protein>
    <recommendedName>
        <fullName evidence="3">Autoinducer 2-binding periplasmic protein LuxP</fullName>
    </recommendedName>
</protein>
<dbReference type="AlphaFoldDB" id="A0A1M7YS34"/>
<keyword evidence="4" id="KW-0732">Signal</keyword>
<dbReference type="GO" id="GO:0030288">
    <property type="term" value="C:outer membrane-bounded periplasmic space"/>
    <property type="evidence" value="ECO:0007669"/>
    <property type="project" value="TreeGrafter"/>
</dbReference>
<feature type="domain" description="Periplasmic binding protein" evidence="5">
    <location>
        <begin position="33"/>
        <end position="275"/>
    </location>
</feature>
<reference evidence="7" key="1">
    <citation type="submission" date="2016-12" db="EMBL/GenBank/DDBJ databases">
        <authorList>
            <person name="Rodrigo-Torres L."/>
            <person name="Arahal R.D."/>
            <person name="Lucena T."/>
        </authorList>
    </citation>
    <scope>NUCLEOTIDE SEQUENCE [LARGE SCALE GENOMIC DNA]</scope>
</reference>
<dbReference type="EMBL" id="FRFG01000014">
    <property type="protein sequence ID" value="SHO55428.1"/>
    <property type="molecule type" value="Genomic_DNA"/>
</dbReference>
<dbReference type="SUPFAM" id="SSF53822">
    <property type="entry name" value="Periplasmic binding protein-like I"/>
    <property type="match status" value="1"/>
</dbReference>
<dbReference type="OrthoDB" id="257716at2"/>
<evidence type="ECO:0000313" key="7">
    <source>
        <dbReference type="Proteomes" id="UP000184600"/>
    </source>
</evidence>
<dbReference type="PANTHER" id="PTHR30036:SF7">
    <property type="entry name" value="ABC TRANSPORTER PERIPLASMIC-BINDING PROTEIN YPHF"/>
    <property type="match status" value="1"/>
</dbReference>